<feature type="chain" id="PRO_5045069489" evidence="1">
    <location>
        <begin position="23"/>
        <end position="453"/>
    </location>
</feature>
<dbReference type="RefSeq" id="WP_142874293.1">
    <property type="nucleotide sequence ID" value="NZ_CP045503.2"/>
</dbReference>
<dbReference type="CDD" id="cd22554">
    <property type="entry name" value="Slr4-like"/>
    <property type="match status" value="1"/>
</dbReference>
<name>A0ABX8S2W3_9GAMM</name>
<dbReference type="InterPro" id="IPR045689">
    <property type="entry name" value="Slr4"/>
</dbReference>
<organism evidence="2 3">
    <name type="scientific">Shewanella eurypsychrophilus</name>
    <dbReference type="NCBI Taxonomy" id="2593656"/>
    <lineage>
        <taxon>Bacteria</taxon>
        <taxon>Pseudomonadati</taxon>
        <taxon>Pseudomonadota</taxon>
        <taxon>Gammaproteobacteria</taxon>
        <taxon>Alteromonadales</taxon>
        <taxon>Shewanellaceae</taxon>
        <taxon>Shewanella</taxon>
    </lineage>
</organism>
<gene>
    <name evidence="2" type="ORF">FM038_25855</name>
</gene>
<protein>
    <submittedName>
        <fullName evidence="2">Uncharacterized protein</fullName>
    </submittedName>
</protein>
<dbReference type="Proteomes" id="UP000316416">
    <property type="component" value="Chromosome"/>
</dbReference>
<reference evidence="2" key="1">
    <citation type="submission" date="2021-07" db="EMBL/GenBank/DDBJ databases">
        <title>Shewanella sp. YLB-07 whole genome sequence.</title>
        <authorList>
            <person name="Yu L."/>
        </authorList>
    </citation>
    <scope>NUCLEOTIDE SEQUENCE</scope>
    <source>
        <strain evidence="2">YLB-08</strain>
    </source>
</reference>
<dbReference type="Pfam" id="PF19526">
    <property type="entry name" value="Slr4"/>
    <property type="match status" value="1"/>
</dbReference>
<feature type="signal peptide" evidence="1">
    <location>
        <begin position="1"/>
        <end position="22"/>
    </location>
</feature>
<keyword evidence="1" id="KW-0732">Signal</keyword>
<accession>A0ABX8S2W3</accession>
<dbReference type="EMBL" id="CP045503">
    <property type="protein sequence ID" value="QXP44871.1"/>
    <property type="molecule type" value="Genomic_DNA"/>
</dbReference>
<evidence type="ECO:0000313" key="2">
    <source>
        <dbReference type="EMBL" id="QXP44871.1"/>
    </source>
</evidence>
<evidence type="ECO:0000313" key="3">
    <source>
        <dbReference type="Proteomes" id="UP000316416"/>
    </source>
</evidence>
<keyword evidence="3" id="KW-1185">Reference proteome</keyword>
<proteinExistence type="predicted"/>
<sequence length="453" mass="45982">MNLFKKTLLASVVAAVSTGAMAIDVSSSVAQTYGAEALAQGVVANDGDTLFLGSATSSAVLTAGAEYSVGDIITITLTGGEFASDAAYTLTDTPLTSAGPLVNDTVTFGLLNTSKTELVFRVTALTPDGTTPKNSTIGNTFTLHSAGTLANATILSSTTAGAKVTVSAKAETGTGIAIDSAGTNDSKVIGTVVNEYGFSVTTEMDAVIDVAEERKVFATPGDAKFIFTPTFSAAQQAKFVAATYKATVSGDMSGFIGTGDLGTLKDGTSTYVVAADKLTAAHTYTGATLAAQTLTFAVAVAAEDKVVLNPGAYSVAIEVANVGGDKFSFSDAAGTFKLNGSSTDISYVPYGDNLEQFLWVTNKGSLAGDITVTAFDEAGVAYGPYALGEAGGNTITRISGDVSDMLAADGFTDGRLSLNVTVNAPSDNVTVYAAYKVTSDADRLTLPTQVLGQ</sequence>
<evidence type="ECO:0000256" key="1">
    <source>
        <dbReference type="SAM" id="SignalP"/>
    </source>
</evidence>